<gene>
    <name evidence="1" type="ORF">DFP90_11825</name>
</gene>
<sequence>MVYLKHLGPLAFLILLLIGLWKYSYPSGTGEEFQILQHQTLAAVSIGPGVELQISGENSAAVAIPLFIKIEHAGSNSYATRFNAERWVKPGRFKLYFPLQGLKSSNGAAFPADQPIIVTLFAREHDAGDIALALDIAVAPPLPGDVIALDFGPAGSPVFPGFEHIDASDPRLECVRNCSETRRPYSDVLIGDGVSGIAGLNLQAKPGRYLLMMWMEDTGEWETLPHHLERRIKINGEIRAYDRRTIGQWLAERYRKLPGAENTPAGSAWMGLGRYRGDPVILDIQTNTGRIDIEFAGDRAAATHLAGLVLVPIDKPGSLKTIEYQRQERYDSRWPVIKTPNRWEEILPENKPSGLLARDGLVFLHLRLPATSVGFHLHAPAYNGAQLSVDVWRISGSLSRVSPNAEFLTLDSRILDPVDRTAVFAPGDYLLRLRNEDNLPAGLFRGRVTEQGKTVVSFAVRAVDIDRPAPSHFISAYLEELPMANRFPDQVPAESQCFRKILRDFHLQDIAVPSKPDQLRATDVMAAAMVEVSRRTGFTAFSYAQPKDLRLLFGQDETFDRLAAVSRTVASYGGQVTWSIADEPVPGQFPAIGIAATEMRARNPAIRLAGHLNAPGQQALMEHFDILIANQGFGINRSLFDRAGQMGKQVWLYNMDHPQLAAGLQAYLFGAGGYLQWHAFMPTAHPLDPTDGREGDVFLVHPSRSACAKAPILDRRLIELALAQEDAAWLAWLEEEAADEIAVLRARMPDRVEGEFENWVRLKEDAHETISHILNRNGLNAGGHDG</sequence>
<protein>
    <submittedName>
        <fullName evidence="1">Uncharacterized protein</fullName>
    </submittedName>
</protein>
<evidence type="ECO:0000313" key="2">
    <source>
        <dbReference type="Proteomes" id="UP000256845"/>
    </source>
</evidence>
<dbReference type="RefSeq" id="WP_115939448.1">
    <property type="nucleotide sequence ID" value="NZ_QRDW01000018.1"/>
</dbReference>
<organism evidence="1 2">
    <name type="scientific">Aestuariispira insulae</name>
    <dbReference type="NCBI Taxonomy" id="1461337"/>
    <lineage>
        <taxon>Bacteria</taxon>
        <taxon>Pseudomonadati</taxon>
        <taxon>Pseudomonadota</taxon>
        <taxon>Alphaproteobacteria</taxon>
        <taxon>Rhodospirillales</taxon>
        <taxon>Kiloniellaceae</taxon>
        <taxon>Aestuariispira</taxon>
    </lineage>
</organism>
<keyword evidence="2" id="KW-1185">Reference proteome</keyword>
<dbReference type="EMBL" id="QRDW01000018">
    <property type="protein sequence ID" value="RED43802.1"/>
    <property type="molecule type" value="Genomic_DNA"/>
</dbReference>
<proteinExistence type="predicted"/>
<comment type="caution">
    <text evidence="1">The sequence shown here is derived from an EMBL/GenBank/DDBJ whole genome shotgun (WGS) entry which is preliminary data.</text>
</comment>
<dbReference type="AlphaFoldDB" id="A0A3D9H2U8"/>
<name>A0A3D9H2U8_9PROT</name>
<dbReference type="Proteomes" id="UP000256845">
    <property type="component" value="Unassembled WGS sequence"/>
</dbReference>
<dbReference type="OrthoDB" id="7345857at2"/>
<reference evidence="1 2" key="1">
    <citation type="submission" date="2018-07" db="EMBL/GenBank/DDBJ databases">
        <title>Genomic Encyclopedia of Type Strains, Phase III (KMG-III): the genomes of soil and plant-associated and newly described type strains.</title>
        <authorList>
            <person name="Whitman W."/>
        </authorList>
    </citation>
    <scope>NUCLEOTIDE SEQUENCE [LARGE SCALE GENOMIC DNA]</scope>
    <source>
        <strain evidence="1 2">CECT 8488</strain>
    </source>
</reference>
<accession>A0A3D9H2U8</accession>
<evidence type="ECO:0000313" key="1">
    <source>
        <dbReference type="EMBL" id="RED43802.1"/>
    </source>
</evidence>